<name>B3PEQ4_CELJU</name>
<reference evidence="2 3" key="1">
    <citation type="journal article" date="2008" name="J. Bacteriol.">
        <title>Insights into plant cell wall degradation from the genome sequence of the soil bacterium Cellvibrio japonicus.</title>
        <authorList>
            <person name="Deboy R.T."/>
            <person name="Mongodin E.F."/>
            <person name="Fouts D.E."/>
            <person name="Tailford L.E."/>
            <person name="Khouri H."/>
            <person name="Emerson J.B."/>
            <person name="Mohamoud Y."/>
            <person name="Watkins K."/>
            <person name="Henrissat B."/>
            <person name="Gilbert H.J."/>
            <person name="Nelson K.E."/>
        </authorList>
    </citation>
    <scope>NUCLEOTIDE SEQUENCE [LARGE SCALE GENOMIC DNA]</scope>
    <source>
        <strain evidence="2 3">Ueda107</strain>
    </source>
</reference>
<accession>B3PEQ4</accession>
<proteinExistence type="predicted"/>
<dbReference type="eggNOG" id="COG3170">
    <property type="taxonomic scope" value="Bacteria"/>
</dbReference>
<dbReference type="OrthoDB" id="6007799at2"/>
<dbReference type="STRING" id="498211.CJA_1628"/>
<keyword evidence="3" id="KW-1185">Reference proteome</keyword>
<dbReference type="EMBL" id="CP000934">
    <property type="protein sequence ID" value="ACE84103.1"/>
    <property type="molecule type" value="Genomic_DNA"/>
</dbReference>
<feature type="signal peptide" evidence="1">
    <location>
        <begin position="1"/>
        <end position="21"/>
    </location>
</feature>
<evidence type="ECO:0000313" key="2">
    <source>
        <dbReference type="EMBL" id="ACE84103.1"/>
    </source>
</evidence>
<dbReference type="AlphaFoldDB" id="B3PEQ4"/>
<dbReference type="KEGG" id="cja:CJA_1628"/>
<evidence type="ECO:0008006" key="4">
    <source>
        <dbReference type="Google" id="ProtNLM"/>
    </source>
</evidence>
<organism evidence="2 3">
    <name type="scientific">Cellvibrio japonicus (strain Ueda107)</name>
    <name type="common">Pseudomonas fluorescens subsp. cellulosa</name>
    <dbReference type="NCBI Taxonomy" id="498211"/>
    <lineage>
        <taxon>Bacteria</taxon>
        <taxon>Pseudomonadati</taxon>
        <taxon>Pseudomonadota</taxon>
        <taxon>Gammaproteobacteria</taxon>
        <taxon>Cellvibrionales</taxon>
        <taxon>Cellvibrionaceae</taxon>
        <taxon>Cellvibrio</taxon>
    </lineage>
</organism>
<gene>
    <name evidence="2" type="ordered locus">CJA_1628</name>
</gene>
<feature type="chain" id="PRO_5002796486" description="DUF3108 domain-containing protein" evidence="1">
    <location>
        <begin position="22"/>
        <end position="243"/>
    </location>
</feature>
<dbReference type="InterPro" id="IPR021457">
    <property type="entry name" value="DUF3108"/>
</dbReference>
<dbReference type="HOGENOM" id="CLU_063619_2_0_6"/>
<dbReference type="Proteomes" id="UP000001036">
    <property type="component" value="Chromosome"/>
</dbReference>
<protein>
    <recommendedName>
        <fullName evidence="4">DUF3108 domain-containing protein</fullName>
    </recommendedName>
</protein>
<evidence type="ECO:0000313" key="3">
    <source>
        <dbReference type="Proteomes" id="UP000001036"/>
    </source>
</evidence>
<sequence length="243" mass="28356">MSHFRLWLGLSLLVLSQLALATKPQPAAQPMLFDNEYKTKLYGFNITVTNRLSKNSDSGYDLLFKFDSMLGSITETSHLQWDNHKKLVIPQHYVYKRRGLGKNRDADLRFDWNKKTVSNYVQKSNWQMNVVERVQDKLSYQLQLQQDFLRSDAKRVTYKIADGGHLKEFIFEKIAEETLDTPLGKVKTIKIKRSREDDDRVTHAWLATDWNNLLVRLEQIEKGDSYTINITKASLNGKPIEKF</sequence>
<dbReference type="RefSeq" id="WP_012487252.1">
    <property type="nucleotide sequence ID" value="NC_010995.1"/>
</dbReference>
<dbReference type="Pfam" id="PF11306">
    <property type="entry name" value="DUF3108"/>
    <property type="match status" value="1"/>
</dbReference>
<evidence type="ECO:0000256" key="1">
    <source>
        <dbReference type="SAM" id="SignalP"/>
    </source>
</evidence>
<keyword evidence="1" id="KW-0732">Signal</keyword>